<feature type="domain" description="F-box" evidence="1">
    <location>
        <begin position="2"/>
        <end position="44"/>
    </location>
</feature>
<gene>
    <name evidence="2" type="ORF">JAAARDRAFT_421803</name>
</gene>
<proteinExistence type="predicted"/>
<protein>
    <recommendedName>
        <fullName evidence="1">F-box domain-containing protein</fullName>
    </recommendedName>
</protein>
<dbReference type="InterPro" id="IPR001810">
    <property type="entry name" value="F-box_dom"/>
</dbReference>
<dbReference type="Pfam" id="PF12937">
    <property type="entry name" value="F-box-like"/>
    <property type="match status" value="1"/>
</dbReference>
<accession>A0A067PFP9</accession>
<name>A0A067PFP9_9AGAM</name>
<dbReference type="HOGENOM" id="CLU_062057_0_0_1"/>
<dbReference type="Proteomes" id="UP000027265">
    <property type="component" value="Unassembled WGS sequence"/>
</dbReference>
<organism evidence="2 3">
    <name type="scientific">Jaapia argillacea MUCL 33604</name>
    <dbReference type="NCBI Taxonomy" id="933084"/>
    <lineage>
        <taxon>Eukaryota</taxon>
        <taxon>Fungi</taxon>
        <taxon>Dikarya</taxon>
        <taxon>Basidiomycota</taxon>
        <taxon>Agaricomycotina</taxon>
        <taxon>Agaricomycetes</taxon>
        <taxon>Agaricomycetidae</taxon>
        <taxon>Jaapiales</taxon>
        <taxon>Jaapiaceae</taxon>
        <taxon>Jaapia</taxon>
    </lineage>
</organism>
<dbReference type="InterPro" id="IPR036047">
    <property type="entry name" value="F-box-like_dom_sf"/>
</dbReference>
<dbReference type="Gene3D" id="3.80.10.10">
    <property type="entry name" value="Ribonuclease Inhibitor"/>
    <property type="match status" value="1"/>
</dbReference>
<evidence type="ECO:0000259" key="1">
    <source>
        <dbReference type="Pfam" id="PF12937"/>
    </source>
</evidence>
<reference evidence="3" key="1">
    <citation type="journal article" date="2014" name="Proc. Natl. Acad. Sci. U.S.A.">
        <title>Extensive sampling of basidiomycete genomes demonstrates inadequacy of the white-rot/brown-rot paradigm for wood decay fungi.</title>
        <authorList>
            <person name="Riley R."/>
            <person name="Salamov A.A."/>
            <person name="Brown D.W."/>
            <person name="Nagy L.G."/>
            <person name="Floudas D."/>
            <person name="Held B.W."/>
            <person name="Levasseur A."/>
            <person name="Lombard V."/>
            <person name="Morin E."/>
            <person name="Otillar R."/>
            <person name="Lindquist E.A."/>
            <person name="Sun H."/>
            <person name="LaButti K.M."/>
            <person name="Schmutz J."/>
            <person name="Jabbour D."/>
            <person name="Luo H."/>
            <person name="Baker S.E."/>
            <person name="Pisabarro A.G."/>
            <person name="Walton J.D."/>
            <person name="Blanchette R.A."/>
            <person name="Henrissat B."/>
            <person name="Martin F."/>
            <person name="Cullen D."/>
            <person name="Hibbett D.S."/>
            <person name="Grigoriev I.V."/>
        </authorList>
    </citation>
    <scope>NUCLEOTIDE SEQUENCE [LARGE SCALE GENOMIC DNA]</scope>
    <source>
        <strain evidence="3">MUCL 33604</strain>
    </source>
</reference>
<dbReference type="SUPFAM" id="SSF81383">
    <property type="entry name" value="F-box domain"/>
    <property type="match status" value="1"/>
</dbReference>
<evidence type="ECO:0000313" key="2">
    <source>
        <dbReference type="EMBL" id="KDQ53738.1"/>
    </source>
</evidence>
<dbReference type="InParanoid" id="A0A067PFP9"/>
<sequence length="355" mass="40980">MLPLELYAHIFAFVRDNRDLCRISLVSRTFHRESTPFLYHTVDLTLRQHHMHSFCPTIKSNHDLALHVRILTLYLLPRYLSPSPLENLFQEILSSLHNLRVLTIEPSYLGFADFAVLTRDCQFQLRAFHNSAFGLPPTFRFLDSQPCIRDWTHTVPYDSGVTFLETRLPNLTTICVNATILPLFTTPRPVKQILFRETLVTFSWDRSLSLSGVGGAAAISLVAEAVPNLKHFCLIDVDEDHLEPDRVGLHHPLDDLLVALSRFKHLETFAYSPPMRDFTSPWWMVYPAEGSDHIARAFFSAQATLRLVAFRTRPSCTAHRNDWVASAKCYSKSPEGKIRKERHLPLRFDSWRELW</sequence>
<evidence type="ECO:0000313" key="3">
    <source>
        <dbReference type="Proteomes" id="UP000027265"/>
    </source>
</evidence>
<dbReference type="OrthoDB" id="3188866at2759"/>
<dbReference type="CDD" id="cd09917">
    <property type="entry name" value="F-box_SF"/>
    <property type="match status" value="1"/>
</dbReference>
<keyword evidence="3" id="KW-1185">Reference proteome</keyword>
<dbReference type="EMBL" id="KL197732">
    <property type="protein sequence ID" value="KDQ53738.1"/>
    <property type="molecule type" value="Genomic_DNA"/>
</dbReference>
<dbReference type="AlphaFoldDB" id="A0A067PFP9"/>
<dbReference type="InterPro" id="IPR032675">
    <property type="entry name" value="LRR_dom_sf"/>
</dbReference>